<evidence type="ECO:0000256" key="6">
    <source>
        <dbReference type="SAM" id="Phobius"/>
    </source>
</evidence>
<dbReference type="Pfam" id="PF08395">
    <property type="entry name" value="7tm_7"/>
    <property type="match status" value="1"/>
</dbReference>
<reference evidence="7" key="1">
    <citation type="submission" date="2022-01" db="EMBL/GenBank/DDBJ databases">
        <authorList>
            <person name="King R."/>
        </authorList>
    </citation>
    <scope>NUCLEOTIDE SEQUENCE</scope>
</reference>
<organism evidence="7 8">
    <name type="scientific">Chironomus riparius</name>
    <dbReference type="NCBI Taxonomy" id="315576"/>
    <lineage>
        <taxon>Eukaryota</taxon>
        <taxon>Metazoa</taxon>
        <taxon>Ecdysozoa</taxon>
        <taxon>Arthropoda</taxon>
        <taxon>Hexapoda</taxon>
        <taxon>Insecta</taxon>
        <taxon>Pterygota</taxon>
        <taxon>Neoptera</taxon>
        <taxon>Endopterygota</taxon>
        <taxon>Diptera</taxon>
        <taxon>Nematocera</taxon>
        <taxon>Chironomoidea</taxon>
        <taxon>Chironomidae</taxon>
        <taxon>Chironominae</taxon>
        <taxon>Chironomus</taxon>
    </lineage>
</organism>
<dbReference type="GO" id="GO:0005886">
    <property type="term" value="C:plasma membrane"/>
    <property type="evidence" value="ECO:0007669"/>
    <property type="project" value="UniProtKB-SubCell"/>
</dbReference>
<evidence type="ECO:0000256" key="1">
    <source>
        <dbReference type="ARBA" id="ARBA00004651"/>
    </source>
</evidence>
<protein>
    <recommendedName>
        <fullName evidence="9">Gustatory receptor</fullName>
    </recommendedName>
</protein>
<evidence type="ECO:0000313" key="8">
    <source>
        <dbReference type="Proteomes" id="UP001153620"/>
    </source>
</evidence>
<keyword evidence="4 6" id="KW-1133">Transmembrane helix</keyword>
<dbReference type="GO" id="GO:0050909">
    <property type="term" value="P:sensory perception of taste"/>
    <property type="evidence" value="ECO:0007669"/>
    <property type="project" value="InterPro"/>
</dbReference>
<accession>A0A9N9RZW4</accession>
<evidence type="ECO:0000313" key="7">
    <source>
        <dbReference type="EMBL" id="CAG9806734.1"/>
    </source>
</evidence>
<keyword evidence="5 6" id="KW-0472">Membrane</keyword>
<evidence type="ECO:0000256" key="5">
    <source>
        <dbReference type="ARBA" id="ARBA00023136"/>
    </source>
</evidence>
<keyword evidence="2" id="KW-1003">Cell membrane</keyword>
<sequence>MIFEIHNIIVVFLQKSGAKFNVLCPDLIWMLNYLFLWSIVINSSVSASAVFNRIDSIGFKILSDIKDMDTESFHLIKAHLKKIRRSRRHFGTAFFDIDWRLLFGCFSTILTYIIITVQSDKSKYNAPSNFTSLF</sequence>
<feature type="transmembrane region" description="Helical" evidence="6">
    <location>
        <begin position="27"/>
        <end position="51"/>
    </location>
</feature>
<gene>
    <name evidence="7" type="ORF">CHIRRI_LOCUS9588</name>
</gene>
<keyword evidence="3 6" id="KW-0812">Transmembrane</keyword>
<dbReference type="AlphaFoldDB" id="A0A9N9RZW4"/>
<dbReference type="InterPro" id="IPR013604">
    <property type="entry name" value="7TM_chemorcpt"/>
</dbReference>
<evidence type="ECO:0008006" key="9">
    <source>
        <dbReference type="Google" id="ProtNLM"/>
    </source>
</evidence>
<feature type="transmembrane region" description="Helical" evidence="6">
    <location>
        <begin position="90"/>
        <end position="115"/>
    </location>
</feature>
<reference evidence="7" key="2">
    <citation type="submission" date="2022-10" db="EMBL/GenBank/DDBJ databases">
        <authorList>
            <consortium name="ENA_rothamsted_submissions"/>
            <consortium name="culmorum"/>
            <person name="King R."/>
        </authorList>
    </citation>
    <scope>NUCLEOTIDE SEQUENCE</scope>
</reference>
<comment type="subcellular location">
    <subcellularLocation>
        <location evidence="1">Cell membrane</location>
        <topology evidence="1">Multi-pass membrane protein</topology>
    </subcellularLocation>
</comment>
<dbReference type="EMBL" id="OU895879">
    <property type="protein sequence ID" value="CAG9806734.1"/>
    <property type="molecule type" value="Genomic_DNA"/>
</dbReference>
<proteinExistence type="predicted"/>
<keyword evidence="8" id="KW-1185">Reference proteome</keyword>
<dbReference type="Proteomes" id="UP001153620">
    <property type="component" value="Chromosome 3"/>
</dbReference>
<evidence type="ECO:0000256" key="2">
    <source>
        <dbReference type="ARBA" id="ARBA00022475"/>
    </source>
</evidence>
<evidence type="ECO:0000256" key="4">
    <source>
        <dbReference type="ARBA" id="ARBA00022989"/>
    </source>
</evidence>
<evidence type="ECO:0000256" key="3">
    <source>
        <dbReference type="ARBA" id="ARBA00022692"/>
    </source>
</evidence>
<name>A0A9N9RZW4_9DIPT</name>